<dbReference type="Proteomes" id="UP000256321">
    <property type="component" value="Unassembled WGS sequence"/>
</dbReference>
<dbReference type="AlphaFoldDB" id="A0A3D8HHZ3"/>
<evidence type="ECO:0000313" key="2">
    <source>
        <dbReference type="EMBL" id="RDU50207.1"/>
    </source>
</evidence>
<sequence>MRPFYNIGIDKLTLCYTIEENSILHDINNEDQEIDMGDFKLKRIESGHFKNSFLILSLWDAPDGNGLTWQVYGTLKFNRFTDKDEKCKLAWLYFDNHTLYKQVYPNVSSIIYGEYISVLLGLELHNITEIEIYIDTSSNAPRTIKKMIRNNSIETIFNGNVLERKEKQPKLGYYHTGNLNRYTDLTIYIKQQDKEGFMMKAYDKLTEIQEDSHKNYILTWHRRNTNQPLFRVELSLKHRHLKDYINSNSIELSHNLFTVKEFLFNCFLHFADRLIRFREQNGKVHSALEFI</sequence>
<organism evidence="2 3">
    <name type="scientific">Parabacteroides acidifaciens</name>
    <dbReference type="NCBI Taxonomy" id="2290935"/>
    <lineage>
        <taxon>Bacteria</taxon>
        <taxon>Pseudomonadati</taxon>
        <taxon>Bacteroidota</taxon>
        <taxon>Bacteroidia</taxon>
        <taxon>Bacteroidales</taxon>
        <taxon>Tannerellaceae</taxon>
        <taxon>Parabacteroides</taxon>
    </lineage>
</organism>
<evidence type="ECO:0000313" key="1">
    <source>
        <dbReference type="EMBL" id="MBC8601145.1"/>
    </source>
</evidence>
<name>A0A3D8HHZ3_9BACT</name>
<gene>
    <name evidence="2" type="ORF">DWU89_05465</name>
    <name evidence="1" type="ORF">H8784_05345</name>
</gene>
<protein>
    <submittedName>
        <fullName evidence="2">Uncharacterized protein</fullName>
    </submittedName>
</protein>
<evidence type="ECO:0000313" key="4">
    <source>
        <dbReference type="Proteomes" id="UP000629596"/>
    </source>
</evidence>
<dbReference type="EMBL" id="QREV01000008">
    <property type="protein sequence ID" value="RDU50207.1"/>
    <property type="molecule type" value="Genomic_DNA"/>
</dbReference>
<accession>A0A3D8HHZ3</accession>
<evidence type="ECO:0000313" key="3">
    <source>
        <dbReference type="Proteomes" id="UP000256321"/>
    </source>
</evidence>
<comment type="caution">
    <text evidence="2">The sequence shown here is derived from an EMBL/GenBank/DDBJ whole genome shotgun (WGS) entry which is preliminary data.</text>
</comment>
<dbReference type="Proteomes" id="UP000629596">
    <property type="component" value="Unassembled WGS sequence"/>
</dbReference>
<dbReference type="RefSeq" id="WP_115498629.1">
    <property type="nucleotide sequence ID" value="NZ_JACRTI010000008.1"/>
</dbReference>
<reference evidence="2 3" key="1">
    <citation type="submission" date="2018-07" db="EMBL/GenBank/DDBJ databases">
        <title>Parabacteroides acidifaciens nov. sp., isolated from human feces.</title>
        <authorList>
            <person name="Wang Y.J."/>
        </authorList>
    </citation>
    <scope>NUCLEOTIDE SEQUENCE [LARGE SCALE GENOMIC DNA]</scope>
    <source>
        <strain evidence="2 3">426-9</strain>
    </source>
</reference>
<reference evidence="1 4" key="2">
    <citation type="submission" date="2020-08" db="EMBL/GenBank/DDBJ databases">
        <title>Genome public.</title>
        <authorList>
            <person name="Liu C."/>
            <person name="Sun Q."/>
        </authorList>
    </citation>
    <scope>NUCLEOTIDE SEQUENCE [LARGE SCALE GENOMIC DNA]</scope>
    <source>
        <strain evidence="1 4">426_9</strain>
    </source>
</reference>
<dbReference type="EMBL" id="JACRTI010000008">
    <property type="protein sequence ID" value="MBC8601145.1"/>
    <property type="molecule type" value="Genomic_DNA"/>
</dbReference>
<proteinExistence type="predicted"/>
<keyword evidence="4" id="KW-1185">Reference proteome</keyword>